<reference evidence="1 2" key="1">
    <citation type="journal article" date="2016" name="Nat. Commun.">
        <title>Thousands of microbial genomes shed light on interconnected biogeochemical processes in an aquifer system.</title>
        <authorList>
            <person name="Anantharaman K."/>
            <person name="Brown C.T."/>
            <person name="Hug L.A."/>
            <person name="Sharon I."/>
            <person name="Castelle C.J."/>
            <person name="Probst A.J."/>
            <person name="Thomas B.C."/>
            <person name="Singh A."/>
            <person name="Wilkins M.J."/>
            <person name="Karaoz U."/>
            <person name="Brodie E.L."/>
            <person name="Williams K.H."/>
            <person name="Hubbard S.S."/>
            <person name="Banfield J.F."/>
        </authorList>
    </citation>
    <scope>NUCLEOTIDE SEQUENCE [LARGE SCALE GENOMIC DNA]</scope>
</reference>
<comment type="caution">
    <text evidence="1">The sequence shown here is derived from an EMBL/GenBank/DDBJ whole genome shotgun (WGS) entry which is preliminary data.</text>
</comment>
<sequence>MFERSQEIQEKIEEVRSLPVDETGHSAEKREAAKLLRMELMLDSAGFVIGAVGCLSENLYIQSDDLKHKLSLRTDIVHPEAANRFVDSILKARDGVLSYSDWVLREYVDLKSFYDRPEYAMYFSLLPQNLKEEYLHKPRPVFQGYAVFTIHYPLAVGLCLDENLYKNIDPKINAGGFFSANILIFKLEEGEILPIPVVVEKKSDSSREQKRVHEHEAGHAENVNIIAAMTTKKDTGEELRFLWMDLTADDYLEVKVFFEEYQRNKQDELIPEPLLNKSVKMLLGLAKDEILAEMKPENGNVRSHLNYLQTQEGLYDYIKNNLHLNPGNIAYEQIWNTYSVKLQELTQDAIDLYYFYQRNTEWNNRREKFRLVLAQLPVEEWSKQLNETLFIEEMETFISVRDGIDTCISRMREYGSRKLTSDEQLSLDRVAEFDKRFKTFVSDNSGMPILKNLKEFRNEFSGLEELVRETEIYAIGKRYDELMDEINSLGIRLRWGHDKDTSRFYSELENLNKQFNSDSQDENIDIIEALDKYEIKLKELQERIKQP</sequence>
<dbReference type="Proteomes" id="UP000178127">
    <property type="component" value="Unassembled WGS sequence"/>
</dbReference>
<name>A0A1F4VA15_UNCKA</name>
<protein>
    <submittedName>
        <fullName evidence="1">Uncharacterized protein</fullName>
    </submittedName>
</protein>
<evidence type="ECO:0000313" key="1">
    <source>
        <dbReference type="EMBL" id="OGC54052.1"/>
    </source>
</evidence>
<organism evidence="1 2">
    <name type="scientific">candidate division WWE3 bacterium RIFCSPHIGHO2_02_FULL_38_14</name>
    <dbReference type="NCBI Taxonomy" id="1802620"/>
    <lineage>
        <taxon>Bacteria</taxon>
        <taxon>Katanobacteria</taxon>
    </lineage>
</organism>
<accession>A0A1F4VA15</accession>
<evidence type="ECO:0000313" key="2">
    <source>
        <dbReference type="Proteomes" id="UP000178127"/>
    </source>
</evidence>
<dbReference type="EMBL" id="MEVD01000006">
    <property type="protein sequence ID" value="OGC54052.1"/>
    <property type="molecule type" value="Genomic_DNA"/>
</dbReference>
<dbReference type="AlphaFoldDB" id="A0A1F4VA15"/>
<gene>
    <name evidence="1" type="ORF">A3D91_04825</name>
</gene>
<proteinExistence type="predicted"/>